<evidence type="ECO:0000313" key="4">
    <source>
        <dbReference type="Proteomes" id="UP000649617"/>
    </source>
</evidence>
<evidence type="ECO:0000313" key="3">
    <source>
        <dbReference type="EMBL" id="CAE7681208.1"/>
    </source>
</evidence>
<feature type="region of interest" description="Disordered" evidence="1">
    <location>
        <begin position="1"/>
        <end position="22"/>
    </location>
</feature>
<accession>A0A812WIZ6</accession>
<sequence length="536" mass="59568">MRKSMRKDGYAKKNDYPICRTGKPSKQMKVRFTDEEQQIVDPQIACDFLVDAIGPEAKTSPSDGDSPEAARFRRHSHLASPVAVQDDPKPWETVTIAGCAYAVLQLAYLGSLREMPILQGLDFLKEDPQLFDTFRTALSTSSRAGSRYRADSRHASVVPAIRRGSTQTDQDRTHLRLNHEFGLIALVFASFVSCLGTAAPVSYSPSVADQSTSDNRQPLDGADSSSAFIKSEYALRLGLQKLAAMQVCLQGPLAVREAALKRRLVLFAEAQGRRRAANLASAALQLWGQNVASRRLLAAQRDAAFYRERLREQHACARRKVPVAEGDHEGATRRWAFEASSYGWCIGCCLAHRPPEPMLAAALGSGAWAIGLEASLVRVCFHAWHNLKPLLAARERAAAALGRQRVRSCLIHALRSWAQLPRKRRESTLQEASAKARRQAVNILRLWKLEVEIASRSRELRFAERRAMARWGRALAAILSSRGRMLAQLCMMGWRLFHRASHLRREPAPPVKVGLAVRLDVTAETPKRQGMSKAGR</sequence>
<dbReference type="OrthoDB" id="444092at2759"/>
<gene>
    <name evidence="3" type="primary">NAP1</name>
    <name evidence="3" type="ORF">SPIL2461_LOCUS18968</name>
</gene>
<dbReference type="EMBL" id="CAJNIZ010044193">
    <property type="protein sequence ID" value="CAE7681208.1"/>
    <property type="molecule type" value="Genomic_DNA"/>
</dbReference>
<keyword evidence="4" id="KW-1185">Reference proteome</keyword>
<dbReference type="Proteomes" id="UP000649617">
    <property type="component" value="Unassembled WGS sequence"/>
</dbReference>
<evidence type="ECO:0000256" key="1">
    <source>
        <dbReference type="SAM" id="MobiDB-lite"/>
    </source>
</evidence>
<keyword evidence="2" id="KW-0812">Transmembrane</keyword>
<proteinExistence type="predicted"/>
<comment type="caution">
    <text evidence="3">The sequence shown here is derived from an EMBL/GenBank/DDBJ whole genome shotgun (WGS) entry which is preliminary data.</text>
</comment>
<name>A0A812WIZ6_SYMPI</name>
<dbReference type="AlphaFoldDB" id="A0A812WIZ6"/>
<feature type="transmembrane region" description="Helical" evidence="2">
    <location>
        <begin position="181"/>
        <end position="203"/>
    </location>
</feature>
<keyword evidence="2" id="KW-0472">Membrane</keyword>
<keyword evidence="2" id="KW-1133">Transmembrane helix</keyword>
<protein>
    <submittedName>
        <fullName evidence="3">NAP1 protein</fullName>
    </submittedName>
</protein>
<organism evidence="3 4">
    <name type="scientific">Symbiodinium pilosum</name>
    <name type="common">Dinoflagellate</name>
    <dbReference type="NCBI Taxonomy" id="2952"/>
    <lineage>
        <taxon>Eukaryota</taxon>
        <taxon>Sar</taxon>
        <taxon>Alveolata</taxon>
        <taxon>Dinophyceae</taxon>
        <taxon>Suessiales</taxon>
        <taxon>Symbiodiniaceae</taxon>
        <taxon>Symbiodinium</taxon>
    </lineage>
</organism>
<feature type="compositionally biased region" description="Basic and acidic residues" evidence="1">
    <location>
        <begin position="1"/>
        <end position="15"/>
    </location>
</feature>
<evidence type="ECO:0000256" key="2">
    <source>
        <dbReference type="SAM" id="Phobius"/>
    </source>
</evidence>
<reference evidence="3" key="1">
    <citation type="submission" date="2021-02" db="EMBL/GenBank/DDBJ databases">
        <authorList>
            <person name="Dougan E. K."/>
            <person name="Rhodes N."/>
            <person name="Thang M."/>
            <person name="Chan C."/>
        </authorList>
    </citation>
    <scope>NUCLEOTIDE SEQUENCE</scope>
</reference>